<organism evidence="2 3">
    <name type="scientific">Hesseltinella vesiculosa</name>
    <dbReference type="NCBI Taxonomy" id="101127"/>
    <lineage>
        <taxon>Eukaryota</taxon>
        <taxon>Fungi</taxon>
        <taxon>Fungi incertae sedis</taxon>
        <taxon>Mucoromycota</taxon>
        <taxon>Mucoromycotina</taxon>
        <taxon>Mucoromycetes</taxon>
        <taxon>Mucorales</taxon>
        <taxon>Cunninghamellaceae</taxon>
        <taxon>Hesseltinella</taxon>
    </lineage>
</organism>
<name>A0A1X2GVF7_9FUNG</name>
<keyword evidence="1" id="KW-0732">Signal</keyword>
<dbReference type="EMBL" id="MCGT01000002">
    <property type="protein sequence ID" value="ORX62014.1"/>
    <property type="molecule type" value="Genomic_DNA"/>
</dbReference>
<dbReference type="Proteomes" id="UP000242146">
    <property type="component" value="Unassembled WGS sequence"/>
</dbReference>
<keyword evidence="3" id="KW-1185">Reference proteome</keyword>
<evidence type="ECO:0000313" key="2">
    <source>
        <dbReference type="EMBL" id="ORX62014.1"/>
    </source>
</evidence>
<dbReference type="PROSITE" id="PS51257">
    <property type="entry name" value="PROKAR_LIPOPROTEIN"/>
    <property type="match status" value="1"/>
</dbReference>
<evidence type="ECO:0000256" key="1">
    <source>
        <dbReference type="SAM" id="SignalP"/>
    </source>
</evidence>
<dbReference type="AlphaFoldDB" id="A0A1X2GVF7"/>
<feature type="signal peptide" evidence="1">
    <location>
        <begin position="1"/>
        <end position="19"/>
    </location>
</feature>
<evidence type="ECO:0000313" key="3">
    <source>
        <dbReference type="Proteomes" id="UP000242146"/>
    </source>
</evidence>
<comment type="caution">
    <text evidence="2">The sequence shown here is derived from an EMBL/GenBank/DDBJ whole genome shotgun (WGS) entry which is preliminary data.</text>
</comment>
<reference evidence="2 3" key="1">
    <citation type="submission" date="2016-07" db="EMBL/GenBank/DDBJ databases">
        <title>Pervasive Adenine N6-methylation of Active Genes in Fungi.</title>
        <authorList>
            <consortium name="DOE Joint Genome Institute"/>
            <person name="Mondo S.J."/>
            <person name="Dannebaum R.O."/>
            <person name="Kuo R.C."/>
            <person name="Labutti K."/>
            <person name="Haridas S."/>
            <person name="Kuo A."/>
            <person name="Salamov A."/>
            <person name="Ahrendt S.R."/>
            <person name="Lipzen A."/>
            <person name="Sullivan W."/>
            <person name="Andreopoulos W.B."/>
            <person name="Clum A."/>
            <person name="Lindquist E."/>
            <person name="Daum C."/>
            <person name="Ramamoorthy G.K."/>
            <person name="Gryganskyi A."/>
            <person name="Culley D."/>
            <person name="Magnuson J.K."/>
            <person name="James T.Y."/>
            <person name="O'Malley M.A."/>
            <person name="Stajich J.E."/>
            <person name="Spatafora J.W."/>
            <person name="Visel A."/>
            <person name="Grigoriev I.V."/>
        </authorList>
    </citation>
    <scope>NUCLEOTIDE SEQUENCE [LARGE SCALE GENOMIC DNA]</scope>
    <source>
        <strain evidence="2 3">NRRL 3301</strain>
    </source>
</reference>
<protein>
    <submittedName>
        <fullName evidence="2">Uncharacterized protein</fullName>
    </submittedName>
</protein>
<gene>
    <name evidence="2" type="ORF">DM01DRAFT_1315334</name>
</gene>
<proteinExistence type="predicted"/>
<accession>A0A1X2GVF7</accession>
<feature type="chain" id="PRO_5010876996" evidence="1">
    <location>
        <begin position="20"/>
        <end position="265"/>
    </location>
</feature>
<dbReference type="OrthoDB" id="2324139at2759"/>
<sequence length="265" mass="29493">MLLKKGLCVVALFSSLTFACEPECRRGVARAFSDFYAPVVKDTVSQLQTTLRSSLFDGNPLPEQVSNVVPEKDLKDQVLAVVSNTLDEFGNRVAEKPLQQGIFSVMFSEKDPFKGDCNRPPRRLTRNMPPAGESWTLEECAKMDFICGNPPSICYHLEMVKERIIGRIKSQLTDHATFDDGLLVHSLVQGIKRSVHTVLTHYGAGSMADNVHVMDYANGLVSNTIRSLNLWINNDVKSLCDGSTSQSSHCTGWDSEIKTEILRWP</sequence>